<keyword evidence="2" id="KW-1185">Reference proteome</keyword>
<name>A0ACB8XQK1_ARCLA</name>
<organism evidence="1 2">
    <name type="scientific">Arctium lappa</name>
    <name type="common">Greater burdock</name>
    <name type="synonym">Lappa major</name>
    <dbReference type="NCBI Taxonomy" id="4217"/>
    <lineage>
        <taxon>Eukaryota</taxon>
        <taxon>Viridiplantae</taxon>
        <taxon>Streptophyta</taxon>
        <taxon>Embryophyta</taxon>
        <taxon>Tracheophyta</taxon>
        <taxon>Spermatophyta</taxon>
        <taxon>Magnoliopsida</taxon>
        <taxon>eudicotyledons</taxon>
        <taxon>Gunneridae</taxon>
        <taxon>Pentapetalae</taxon>
        <taxon>asterids</taxon>
        <taxon>campanulids</taxon>
        <taxon>Asterales</taxon>
        <taxon>Asteraceae</taxon>
        <taxon>Carduoideae</taxon>
        <taxon>Cardueae</taxon>
        <taxon>Arctiinae</taxon>
        <taxon>Arctium</taxon>
    </lineage>
</organism>
<sequence>MNAYNVGGASASAAAPLPSPVVLPTLAAPLHDDPERKLVELYDPWLSDNYVGDSFTYSDTKKEWKVEELGDDPTGSKTADVCAVHSADSVFDKNLRSPSPSQAKIALDWRLLSPTWFRKGYQIVITISSAPLL</sequence>
<dbReference type="EMBL" id="CM042061">
    <property type="protein sequence ID" value="KAI3672521.1"/>
    <property type="molecule type" value="Genomic_DNA"/>
</dbReference>
<dbReference type="Proteomes" id="UP001055879">
    <property type="component" value="Linkage Group LG15"/>
</dbReference>
<proteinExistence type="predicted"/>
<protein>
    <submittedName>
        <fullName evidence="1">Uncharacterized protein</fullName>
    </submittedName>
</protein>
<reference evidence="2" key="1">
    <citation type="journal article" date="2022" name="Mol. Ecol. Resour.">
        <title>The genomes of chicory, endive, great burdock and yacon provide insights into Asteraceae palaeo-polyploidization history and plant inulin production.</title>
        <authorList>
            <person name="Fan W."/>
            <person name="Wang S."/>
            <person name="Wang H."/>
            <person name="Wang A."/>
            <person name="Jiang F."/>
            <person name="Liu H."/>
            <person name="Zhao H."/>
            <person name="Xu D."/>
            <person name="Zhang Y."/>
        </authorList>
    </citation>
    <scope>NUCLEOTIDE SEQUENCE [LARGE SCALE GENOMIC DNA]</scope>
    <source>
        <strain evidence="2">cv. Niubang</strain>
    </source>
</reference>
<evidence type="ECO:0000313" key="1">
    <source>
        <dbReference type="EMBL" id="KAI3672521.1"/>
    </source>
</evidence>
<reference evidence="1 2" key="2">
    <citation type="journal article" date="2022" name="Mol. Ecol. Resour.">
        <title>The genomes of chicory, endive, great burdock and yacon provide insights into Asteraceae paleo-polyploidization history and plant inulin production.</title>
        <authorList>
            <person name="Fan W."/>
            <person name="Wang S."/>
            <person name="Wang H."/>
            <person name="Wang A."/>
            <person name="Jiang F."/>
            <person name="Liu H."/>
            <person name="Zhao H."/>
            <person name="Xu D."/>
            <person name="Zhang Y."/>
        </authorList>
    </citation>
    <scope>NUCLEOTIDE SEQUENCE [LARGE SCALE GENOMIC DNA]</scope>
    <source>
        <strain evidence="2">cv. Niubang</strain>
    </source>
</reference>
<accession>A0ACB8XQK1</accession>
<gene>
    <name evidence="1" type="ORF">L6452_38610</name>
</gene>
<comment type="caution">
    <text evidence="1">The sequence shown here is derived from an EMBL/GenBank/DDBJ whole genome shotgun (WGS) entry which is preliminary data.</text>
</comment>
<evidence type="ECO:0000313" key="2">
    <source>
        <dbReference type="Proteomes" id="UP001055879"/>
    </source>
</evidence>